<keyword evidence="3" id="KW-1185">Reference proteome</keyword>
<evidence type="ECO:0000259" key="1">
    <source>
        <dbReference type="Pfam" id="PF00557"/>
    </source>
</evidence>
<sequence length="467" mass="52955">MSKVIKITSPEGILNEEQAAPVRLKDSVYRKRKELLTKRIQEKHLDFAVLYGDREHFANIEYFTRYDCRFEETLLIVRKDGKTWIVAGNEGMAYSYIIPYEAERLYYGNFSLQGQPRNNAASLSQMMESVGIRKGSRIGLAGFKYYETAVEEEEAYTFDVPYYIVRSLQKAAGEDQVTDFTREITGLPDGLRMTVRDANEIAFIEYQSVTAANCVRRMLKNAKAGMTEMEISRKAGADLRECMAYPNILAGERSVSLGLKSPDDFSVLEDGSPMTISYSTRGSMCARSGMAATGYDRLGEEQKKEFDAFYENYWHAIASWYAAVTVGVTGKEIFEIVHRYVGDKKYGVALNPGHCIGMDEWSNSPVSGQSEMKLYSGLHFQCDIVACMTEPVMAAICEDTIVIADEHLREALRSEYPEVYDRVVRRQEFMRKKLGIPVHEDVLPMSGNNGVMFPFLLDRSEIFALEK</sequence>
<name>C0C2Z6_9FIRM</name>
<evidence type="ECO:0000313" key="3">
    <source>
        <dbReference type="Proteomes" id="UP000004893"/>
    </source>
</evidence>
<dbReference type="Pfam" id="PF00557">
    <property type="entry name" value="Peptidase_M24"/>
    <property type="match status" value="1"/>
</dbReference>
<dbReference type="InterPro" id="IPR050659">
    <property type="entry name" value="Peptidase_M24B"/>
</dbReference>
<dbReference type="Gene3D" id="3.90.230.10">
    <property type="entry name" value="Creatinase/methionine aminopeptidase superfamily"/>
    <property type="match status" value="1"/>
</dbReference>
<accession>C0C2Z6</accession>
<reference evidence="2" key="2">
    <citation type="submission" date="2013-06" db="EMBL/GenBank/DDBJ databases">
        <title>Draft genome sequence of Clostridium hylemonae (DSM 15053).</title>
        <authorList>
            <person name="Sudarsanam P."/>
            <person name="Ley R."/>
            <person name="Guruge J."/>
            <person name="Turnbaugh P.J."/>
            <person name="Mahowald M."/>
            <person name="Liep D."/>
            <person name="Gordon J."/>
        </authorList>
    </citation>
    <scope>NUCLEOTIDE SEQUENCE</scope>
    <source>
        <strain evidence="2">DSM 15053</strain>
    </source>
</reference>
<evidence type="ECO:0000313" key="2">
    <source>
        <dbReference type="EMBL" id="EEG73507.1"/>
    </source>
</evidence>
<dbReference type="InterPro" id="IPR036005">
    <property type="entry name" value="Creatinase/aminopeptidase-like"/>
</dbReference>
<feature type="domain" description="Peptidase M24" evidence="1">
    <location>
        <begin position="211"/>
        <end position="403"/>
    </location>
</feature>
<proteinExistence type="predicted"/>
<dbReference type="RefSeq" id="WP_006443812.1">
    <property type="nucleotide sequence ID" value="NZ_CP036524.1"/>
</dbReference>
<dbReference type="OrthoDB" id="9778159at2"/>
<dbReference type="Proteomes" id="UP000004893">
    <property type="component" value="Unassembled WGS sequence"/>
</dbReference>
<organism evidence="2 3">
    <name type="scientific">[Clostridium] hylemonae DSM 15053</name>
    <dbReference type="NCBI Taxonomy" id="553973"/>
    <lineage>
        <taxon>Bacteria</taxon>
        <taxon>Bacillati</taxon>
        <taxon>Bacillota</taxon>
        <taxon>Clostridia</taxon>
        <taxon>Lachnospirales</taxon>
        <taxon>Lachnospiraceae</taxon>
    </lineage>
</organism>
<dbReference type="AlphaFoldDB" id="C0C2Z6"/>
<dbReference type="Gene3D" id="3.40.350.10">
    <property type="entry name" value="Creatinase/prolidase N-terminal domain"/>
    <property type="match status" value="1"/>
</dbReference>
<dbReference type="InterPro" id="IPR000994">
    <property type="entry name" value="Pept_M24"/>
</dbReference>
<dbReference type="EMBL" id="ABYI02000024">
    <property type="protein sequence ID" value="EEG73507.1"/>
    <property type="molecule type" value="Genomic_DNA"/>
</dbReference>
<dbReference type="eggNOG" id="COG0006">
    <property type="taxonomic scope" value="Bacteria"/>
</dbReference>
<gene>
    <name evidence="2" type="ORF">CLOHYLEM_06453</name>
</gene>
<dbReference type="SUPFAM" id="SSF53092">
    <property type="entry name" value="Creatinase/prolidase N-terminal domain"/>
    <property type="match status" value="1"/>
</dbReference>
<comment type="caution">
    <text evidence="2">The sequence shown here is derived from an EMBL/GenBank/DDBJ whole genome shotgun (WGS) entry which is preliminary data.</text>
</comment>
<dbReference type="PANTHER" id="PTHR46112:SF2">
    <property type="entry name" value="XAA-PRO AMINOPEPTIDASE P-RELATED"/>
    <property type="match status" value="1"/>
</dbReference>
<dbReference type="SUPFAM" id="SSF55920">
    <property type="entry name" value="Creatinase/aminopeptidase"/>
    <property type="match status" value="1"/>
</dbReference>
<dbReference type="InterPro" id="IPR029149">
    <property type="entry name" value="Creatin/AminoP/Spt16_N"/>
</dbReference>
<reference evidence="2" key="1">
    <citation type="submission" date="2009-02" db="EMBL/GenBank/DDBJ databases">
        <authorList>
            <person name="Fulton L."/>
            <person name="Clifton S."/>
            <person name="Fulton B."/>
            <person name="Xu J."/>
            <person name="Minx P."/>
            <person name="Pepin K.H."/>
            <person name="Johnson M."/>
            <person name="Bhonagiri V."/>
            <person name="Nash W.E."/>
            <person name="Mardis E.R."/>
            <person name="Wilson R.K."/>
        </authorList>
    </citation>
    <scope>NUCLEOTIDE SEQUENCE [LARGE SCALE GENOMIC DNA]</scope>
    <source>
        <strain evidence="2">DSM 15053</strain>
    </source>
</reference>
<protein>
    <recommendedName>
        <fullName evidence="1">Peptidase M24 domain-containing protein</fullName>
    </recommendedName>
</protein>
<dbReference type="HOGENOM" id="CLU_047234_0_0_9"/>
<dbReference type="PANTHER" id="PTHR46112">
    <property type="entry name" value="AMINOPEPTIDASE"/>
    <property type="match status" value="1"/>
</dbReference>
<dbReference type="STRING" id="553973.CLOHYLEM_06453"/>